<sequence>MKLLMITGLLTLVATMAEADPATIAQTAKGATYVDAAGMTLYTFAKDGPGTSACEGTCAKNWPPFAASASDHASGEWTVIQRSDGLRQWAYEGHPLYTWIKDAAPGDITGDGFLDGAWQVAQP</sequence>
<name>A0ABQ3FI09_9RHOB</name>
<dbReference type="InterPro" id="IPR014558">
    <property type="entry name" value="UCP029720"/>
</dbReference>
<protein>
    <recommendedName>
        <fullName evidence="4">Lipoprotein with Yx(FWY)xxD motif</fullName>
    </recommendedName>
</protein>
<reference evidence="3" key="1">
    <citation type="journal article" date="2019" name="Int. J. Syst. Evol. Microbiol.">
        <title>The Global Catalogue of Microorganisms (GCM) 10K type strain sequencing project: providing services to taxonomists for standard genome sequencing and annotation.</title>
        <authorList>
            <consortium name="The Broad Institute Genomics Platform"/>
            <consortium name="The Broad Institute Genome Sequencing Center for Infectious Disease"/>
            <person name="Wu L."/>
            <person name="Ma J."/>
        </authorList>
    </citation>
    <scope>NUCLEOTIDE SEQUENCE [LARGE SCALE GENOMIC DNA]</scope>
    <source>
        <strain evidence="3">KCTC 23298</strain>
    </source>
</reference>
<evidence type="ECO:0000256" key="1">
    <source>
        <dbReference type="SAM" id="SignalP"/>
    </source>
</evidence>
<evidence type="ECO:0000313" key="2">
    <source>
        <dbReference type="EMBL" id="GHC25098.1"/>
    </source>
</evidence>
<feature type="signal peptide" evidence="1">
    <location>
        <begin position="1"/>
        <end position="19"/>
    </location>
</feature>
<proteinExistence type="predicted"/>
<dbReference type="PANTHER" id="PTHR39335">
    <property type="entry name" value="BLL4220 PROTEIN"/>
    <property type="match status" value="1"/>
</dbReference>
<dbReference type="Pfam" id="PF03640">
    <property type="entry name" value="Lipoprotein_15"/>
    <property type="match status" value="2"/>
</dbReference>
<organism evidence="2 3">
    <name type="scientific">Gemmobacter nanjingensis</name>
    <dbReference type="NCBI Taxonomy" id="488454"/>
    <lineage>
        <taxon>Bacteria</taxon>
        <taxon>Pseudomonadati</taxon>
        <taxon>Pseudomonadota</taxon>
        <taxon>Alphaproteobacteria</taxon>
        <taxon>Rhodobacterales</taxon>
        <taxon>Paracoccaceae</taxon>
        <taxon>Gemmobacter</taxon>
    </lineage>
</organism>
<evidence type="ECO:0000313" key="3">
    <source>
        <dbReference type="Proteomes" id="UP000658305"/>
    </source>
</evidence>
<comment type="caution">
    <text evidence="2">The sequence shown here is derived from an EMBL/GenBank/DDBJ whole genome shotgun (WGS) entry which is preliminary data.</text>
</comment>
<dbReference type="PANTHER" id="PTHR39335:SF1">
    <property type="entry name" value="BLL4220 PROTEIN"/>
    <property type="match status" value="1"/>
</dbReference>
<accession>A0ABQ3FI09</accession>
<dbReference type="PIRSF" id="PIRSF029720">
    <property type="entry name" value="UCP029720"/>
    <property type="match status" value="1"/>
</dbReference>
<dbReference type="Proteomes" id="UP000658305">
    <property type="component" value="Unassembled WGS sequence"/>
</dbReference>
<evidence type="ECO:0008006" key="4">
    <source>
        <dbReference type="Google" id="ProtNLM"/>
    </source>
</evidence>
<feature type="chain" id="PRO_5046891223" description="Lipoprotein with Yx(FWY)xxD motif" evidence="1">
    <location>
        <begin position="20"/>
        <end position="123"/>
    </location>
</feature>
<dbReference type="RefSeq" id="WP_054302048.1">
    <property type="nucleotide sequence ID" value="NZ_BMYI01000007.1"/>
</dbReference>
<dbReference type="InterPro" id="IPR005297">
    <property type="entry name" value="Lipoprotein_repeat"/>
</dbReference>
<keyword evidence="1" id="KW-0732">Signal</keyword>
<keyword evidence="3" id="KW-1185">Reference proteome</keyword>
<gene>
    <name evidence="2" type="ORF">GCM10007291_25980</name>
</gene>
<dbReference type="EMBL" id="BMYI01000007">
    <property type="protein sequence ID" value="GHC25098.1"/>
    <property type="molecule type" value="Genomic_DNA"/>
</dbReference>